<protein>
    <submittedName>
        <fullName evidence="3">Uncharacterized protein</fullName>
    </submittedName>
</protein>
<name>A0AAV4IX82_9GAST</name>
<evidence type="ECO:0000313" key="4">
    <source>
        <dbReference type="Proteomes" id="UP000762676"/>
    </source>
</evidence>
<keyword evidence="2" id="KW-1133">Transmembrane helix</keyword>
<sequence>MDTYQYRRLSKPTPIISFLIHSFVVLFTTLLIPHTAGYMWRSVNDEAGRGMEIRDKQTDRLTETDRQTQDRDISTKCAIRSQRVRPTPQTRLGY</sequence>
<accession>A0AAV4IX82</accession>
<keyword evidence="2" id="KW-0472">Membrane</keyword>
<evidence type="ECO:0000256" key="2">
    <source>
        <dbReference type="SAM" id="Phobius"/>
    </source>
</evidence>
<organism evidence="3 4">
    <name type="scientific">Elysia marginata</name>
    <dbReference type="NCBI Taxonomy" id="1093978"/>
    <lineage>
        <taxon>Eukaryota</taxon>
        <taxon>Metazoa</taxon>
        <taxon>Spiralia</taxon>
        <taxon>Lophotrochozoa</taxon>
        <taxon>Mollusca</taxon>
        <taxon>Gastropoda</taxon>
        <taxon>Heterobranchia</taxon>
        <taxon>Euthyneura</taxon>
        <taxon>Panpulmonata</taxon>
        <taxon>Sacoglossa</taxon>
        <taxon>Placobranchoidea</taxon>
        <taxon>Plakobranchidae</taxon>
        <taxon>Elysia</taxon>
    </lineage>
</organism>
<keyword evidence="2" id="KW-0812">Transmembrane</keyword>
<dbReference type="AlphaFoldDB" id="A0AAV4IX82"/>
<reference evidence="3 4" key="1">
    <citation type="journal article" date="2021" name="Elife">
        <title>Chloroplast acquisition without the gene transfer in kleptoplastic sea slugs, Plakobranchus ocellatus.</title>
        <authorList>
            <person name="Maeda T."/>
            <person name="Takahashi S."/>
            <person name="Yoshida T."/>
            <person name="Shimamura S."/>
            <person name="Takaki Y."/>
            <person name="Nagai Y."/>
            <person name="Toyoda A."/>
            <person name="Suzuki Y."/>
            <person name="Arimoto A."/>
            <person name="Ishii H."/>
            <person name="Satoh N."/>
            <person name="Nishiyama T."/>
            <person name="Hasebe M."/>
            <person name="Maruyama T."/>
            <person name="Minagawa J."/>
            <person name="Obokata J."/>
            <person name="Shigenobu S."/>
        </authorList>
    </citation>
    <scope>NUCLEOTIDE SEQUENCE [LARGE SCALE GENOMIC DNA]</scope>
</reference>
<feature type="region of interest" description="Disordered" evidence="1">
    <location>
        <begin position="51"/>
        <end position="73"/>
    </location>
</feature>
<feature type="transmembrane region" description="Helical" evidence="2">
    <location>
        <begin position="15"/>
        <end position="32"/>
    </location>
</feature>
<dbReference type="EMBL" id="BMAT01013505">
    <property type="protein sequence ID" value="GFS14225.1"/>
    <property type="molecule type" value="Genomic_DNA"/>
</dbReference>
<dbReference type="Proteomes" id="UP000762676">
    <property type="component" value="Unassembled WGS sequence"/>
</dbReference>
<keyword evidence="4" id="KW-1185">Reference proteome</keyword>
<comment type="caution">
    <text evidence="3">The sequence shown here is derived from an EMBL/GenBank/DDBJ whole genome shotgun (WGS) entry which is preliminary data.</text>
</comment>
<gene>
    <name evidence="3" type="ORF">ElyMa_006740700</name>
</gene>
<evidence type="ECO:0000256" key="1">
    <source>
        <dbReference type="SAM" id="MobiDB-lite"/>
    </source>
</evidence>
<proteinExistence type="predicted"/>
<evidence type="ECO:0000313" key="3">
    <source>
        <dbReference type="EMBL" id="GFS14225.1"/>
    </source>
</evidence>